<name>A0A553P8A5_TIGCA</name>
<dbReference type="Proteomes" id="UP000318571">
    <property type="component" value="Chromosome 3"/>
</dbReference>
<dbReference type="CDD" id="cd07361">
    <property type="entry name" value="MEMO_like"/>
    <property type="match status" value="1"/>
</dbReference>
<proteinExistence type="inferred from homology"/>
<dbReference type="HAMAP" id="MF_00055">
    <property type="entry name" value="MEMO1"/>
    <property type="match status" value="1"/>
</dbReference>
<evidence type="ECO:0008006" key="4">
    <source>
        <dbReference type="Google" id="ProtNLM"/>
    </source>
</evidence>
<dbReference type="PANTHER" id="PTHR11060">
    <property type="entry name" value="PROTEIN MEMO1"/>
    <property type="match status" value="1"/>
</dbReference>
<accession>A0A553P8A5</accession>
<sequence length="299" mass="33816">MPGRRRRASHAGSWYVNDPRQLGAELDQWLDAVGEPSLAAARAIIGPHAGYRYCGACAGYAYRQIDPRRVERVFILGPSHHIRLGGCAVSGCLKYETPFYDLAIDRAVNEELMKTGEFEVMTLETDEDEHSIEMHLPYVARVMEARGRENFTIVPILVGSLNPEKEAKYGRIFAKYLADPANLFVISSDFCHWGQRFRYTHYDEKCGEIHESIKALDFMGMNIIETLDHEAFSQYLRKYGNTICGRHPIGVFLGAVTAMRQHGNGFKMNLKFLNYDQSNQVKQMRDSSVSYAAASFVLG</sequence>
<reference evidence="2 3" key="1">
    <citation type="journal article" date="2018" name="Nat. Ecol. Evol.">
        <title>Genomic signatures of mitonuclear coevolution across populations of Tigriopus californicus.</title>
        <authorList>
            <person name="Barreto F.S."/>
            <person name="Watson E.T."/>
            <person name="Lima T.G."/>
            <person name="Willett C.S."/>
            <person name="Edmands S."/>
            <person name="Li W."/>
            <person name="Burton R.S."/>
        </authorList>
    </citation>
    <scope>NUCLEOTIDE SEQUENCE [LARGE SCALE GENOMIC DNA]</scope>
    <source>
        <strain evidence="2 3">San Diego</strain>
    </source>
</reference>
<evidence type="ECO:0000313" key="3">
    <source>
        <dbReference type="Proteomes" id="UP000318571"/>
    </source>
</evidence>
<comment type="caution">
    <text evidence="2">The sequence shown here is derived from an EMBL/GenBank/DDBJ whole genome shotgun (WGS) entry which is preliminary data.</text>
</comment>
<evidence type="ECO:0000313" key="2">
    <source>
        <dbReference type="EMBL" id="TRY73921.1"/>
    </source>
</evidence>
<dbReference type="Gene3D" id="3.40.830.10">
    <property type="entry name" value="LigB-like"/>
    <property type="match status" value="1"/>
</dbReference>
<keyword evidence="3" id="KW-1185">Reference proteome</keyword>
<dbReference type="OrthoDB" id="417112at2759"/>
<dbReference type="STRING" id="6832.A0A553P8A5"/>
<comment type="similarity">
    <text evidence="1">Belongs to the MEMO1 family.</text>
</comment>
<dbReference type="InterPro" id="IPR002737">
    <property type="entry name" value="MEMO1_fam"/>
</dbReference>
<dbReference type="Pfam" id="PF01875">
    <property type="entry name" value="Memo"/>
    <property type="match status" value="1"/>
</dbReference>
<protein>
    <recommendedName>
        <fullName evidence="4">Protein MEMO1</fullName>
    </recommendedName>
</protein>
<dbReference type="EMBL" id="VCGU01000007">
    <property type="protein sequence ID" value="TRY73921.1"/>
    <property type="molecule type" value="Genomic_DNA"/>
</dbReference>
<dbReference type="OMA" id="EQEAQYG"/>
<dbReference type="NCBIfam" id="TIGR04336">
    <property type="entry name" value="AmmeMemoSam_B"/>
    <property type="match status" value="1"/>
</dbReference>
<dbReference type="PANTHER" id="PTHR11060:SF0">
    <property type="entry name" value="PROTEIN MEMO1"/>
    <property type="match status" value="1"/>
</dbReference>
<gene>
    <name evidence="2" type="ORF">TCAL_09118</name>
</gene>
<organism evidence="2 3">
    <name type="scientific">Tigriopus californicus</name>
    <name type="common">Marine copepod</name>
    <dbReference type="NCBI Taxonomy" id="6832"/>
    <lineage>
        <taxon>Eukaryota</taxon>
        <taxon>Metazoa</taxon>
        <taxon>Ecdysozoa</taxon>
        <taxon>Arthropoda</taxon>
        <taxon>Crustacea</taxon>
        <taxon>Multicrustacea</taxon>
        <taxon>Hexanauplia</taxon>
        <taxon>Copepoda</taxon>
        <taxon>Harpacticoida</taxon>
        <taxon>Harpacticidae</taxon>
        <taxon>Tigriopus</taxon>
    </lineage>
</organism>
<dbReference type="AlphaFoldDB" id="A0A553P8A5"/>
<evidence type="ECO:0000256" key="1">
    <source>
        <dbReference type="ARBA" id="ARBA00006315"/>
    </source>
</evidence>